<name>A0ACC0Y7H7_9ROSI</name>
<protein>
    <submittedName>
        <fullName evidence="1">Uncharacterized protein</fullName>
    </submittedName>
</protein>
<proteinExistence type="predicted"/>
<gene>
    <name evidence="1" type="ORF">Pint_13515</name>
</gene>
<evidence type="ECO:0000313" key="1">
    <source>
        <dbReference type="EMBL" id="KAJ0030293.1"/>
    </source>
</evidence>
<reference evidence="2" key="1">
    <citation type="journal article" date="2023" name="G3 (Bethesda)">
        <title>Genome assembly and association tests identify interacting loci associated with vigor, precocity, and sex in interspecific pistachio rootstocks.</title>
        <authorList>
            <person name="Palmer W."/>
            <person name="Jacygrad E."/>
            <person name="Sagayaradj S."/>
            <person name="Cavanaugh K."/>
            <person name="Han R."/>
            <person name="Bertier L."/>
            <person name="Beede B."/>
            <person name="Kafkas S."/>
            <person name="Golino D."/>
            <person name="Preece J."/>
            <person name="Michelmore R."/>
        </authorList>
    </citation>
    <scope>NUCLEOTIDE SEQUENCE [LARGE SCALE GENOMIC DNA]</scope>
</reference>
<evidence type="ECO:0000313" key="2">
    <source>
        <dbReference type="Proteomes" id="UP001163603"/>
    </source>
</evidence>
<dbReference type="EMBL" id="CM047743">
    <property type="protein sequence ID" value="KAJ0030293.1"/>
    <property type="molecule type" value="Genomic_DNA"/>
</dbReference>
<sequence length="52" mass="5708">MPSTFTASVDGLRLVKFVHWIIASGSSRSMATRAFECLSCWIISLLCSADLK</sequence>
<dbReference type="Proteomes" id="UP001163603">
    <property type="component" value="Chromosome 8"/>
</dbReference>
<keyword evidence="2" id="KW-1185">Reference proteome</keyword>
<accession>A0ACC0Y7H7</accession>
<comment type="caution">
    <text evidence="1">The sequence shown here is derived from an EMBL/GenBank/DDBJ whole genome shotgun (WGS) entry which is preliminary data.</text>
</comment>
<organism evidence="1 2">
    <name type="scientific">Pistacia integerrima</name>
    <dbReference type="NCBI Taxonomy" id="434235"/>
    <lineage>
        <taxon>Eukaryota</taxon>
        <taxon>Viridiplantae</taxon>
        <taxon>Streptophyta</taxon>
        <taxon>Embryophyta</taxon>
        <taxon>Tracheophyta</taxon>
        <taxon>Spermatophyta</taxon>
        <taxon>Magnoliopsida</taxon>
        <taxon>eudicotyledons</taxon>
        <taxon>Gunneridae</taxon>
        <taxon>Pentapetalae</taxon>
        <taxon>rosids</taxon>
        <taxon>malvids</taxon>
        <taxon>Sapindales</taxon>
        <taxon>Anacardiaceae</taxon>
        <taxon>Pistacia</taxon>
    </lineage>
</organism>